<organism evidence="5 6">
    <name type="scientific">Litchfieldia salsa</name>
    <dbReference type="NCBI Taxonomy" id="930152"/>
    <lineage>
        <taxon>Bacteria</taxon>
        <taxon>Bacillati</taxon>
        <taxon>Bacillota</taxon>
        <taxon>Bacilli</taxon>
        <taxon>Bacillales</taxon>
        <taxon>Bacillaceae</taxon>
        <taxon>Litchfieldia</taxon>
    </lineage>
</organism>
<dbReference type="InterPro" id="IPR011098">
    <property type="entry name" value="G5_dom"/>
</dbReference>
<dbReference type="EMBL" id="FNJU01000001">
    <property type="protein sequence ID" value="SDO96278.1"/>
    <property type="molecule type" value="Genomic_DNA"/>
</dbReference>
<keyword evidence="1" id="KW-0732">Signal</keyword>
<keyword evidence="3" id="KW-0812">Transmembrane</keyword>
<keyword evidence="3" id="KW-1133">Transmembrane helix</keyword>
<dbReference type="Pfam" id="PF07501">
    <property type="entry name" value="G5"/>
    <property type="match status" value="1"/>
</dbReference>
<feature type="domain" description="G5" evidence="4">
    <location>
        <begin position="304"/>
        <end position="383"/>
    </location>
</feature>
<feature type="compositionally biased region" description="Acidic residues" evidence="2">
    <location>
        <begin position="395"/>
        <end position="407"/>
    </location>
</feature>
<dbReference type="Gene3D" id="2.20.230.10">
    <property type="entry name" value="Resuscitation-promoting factor rpfb"/>
    <property type="match status" value="1"/>
</dbReference>
<dbReference type="SMART" id="SM01208">
    <property type="entry name" value="G5"/>
    <property type="match status" value="1"/>
</dbReference>
<keyword evidence="3" id="KW-0472">Membrane</keyword>
<feature type="transmembrane region" description="Helical" evidence="3">
    <location>
        <begin position="15"/>
        <end position="34"/>
    </location>
</feature>
<reference evidence="6" key="1">
    <citation type="submission" date="2016-10" db="EMBL/GenBank/DDBJ databases">
        <authorList>
            <person name="Varghese N."/>
            <person name="Submissions S."/>
        </authorList>
    </citation>
    <scope>NUCLEOTIDE SEQUENCE [LARGE SCALE GENOMIC DNA]</scope>
    <source>
        <strain evidence="6">IBRC-M10078</strain>
    </source>
</reference>
<dbReference type="OrthoDB" id="2691125at2"/>
<evidence type="ECO:0000313" key="6">
    <source>
        <dbReference type="Proteomes" id="UP000199159"/>
    </source>
</evidence>
<name>A0A1H0NUT6_9BACI</name>
<evidence type="ECO:0000259" key="4">
    <source>
        <dbReference type="PROSITE" id="PS51109"/>
    </source>
</evidence>
<evidence type="ECO:0000256" key="2">
    <source>
        <dbReference type="SAM" id="MobiDB-lite"/>
    </source>
</evidence>
<feature type="region of interest" description="Disordered" evidence="2">
    <location>
        <begin position="386"/>
        <end position="415"/>
    </location>
</feature>
<sequence>MEGVKSVRNQLKVKAALILISCVIFIFTFAQIGVTSYNTFASGDKFEAGTLIGSVDVEGLTVEEAEAKVTTEVNNWLASGQIGIEFGNESMLINKSDSFIFAIAETVKVAKQGVQTPLMVTIKPDVLNQSIETISNKKIDLFNAEQIQLSLQEKSSLLASDQLTLNLLSYLLIGEQKVVSSAQIPLETISSELTKWGKDVKEITLAPHQSFSLLTFVSENAFEASDETLSVIGTSIYKSILPTNIEIVERHISENLPGYATLGYEARVEKEHKDLMLYNANPFEYKLTFTLTNSDLKVEMIGPDLPYKYRVELGEEAVIKPRLIKQYDSKLSFGSKKVKTAGENGSMLKVTRVITKGKETEKVVVSEDYYRPIHKVVAFSLAGSSSLPTTNDSNSDSDESTSDDEGFWDNTIDFK</sequence>
<gene>
    <name evidence="5" type="ORF">SAMN05216565_10123</name>
</gene>
<accession>A0A1H0NUT6</accession>
<dbReference type="STRING" id="930152.SAMN05216565_10123"/>
<evidence type="ECO:0000256" key="1">
    <source>
        <dbReference type="ARBA" id="ARBA00022729"/>
    </source>
</evidence>
<evidence type="ECO:0000256" key="3">
    <source>
        <dbReference type="SAM" id="Phobius"/>
    </source>
</evidence>
<protein>
    <submittedName>
        <fullName evidence="5">VanW like protein</fullName>
    </submittedName>
</protein>
<keyword evidence="6" id="KW-1185">Reference proteome</keyword>
<dbReference type="AlphaFoldDB" id="A0A1H0NUT6"/>
<dbReference type="Proteomes" id="UP000199159">
    <property type="component" value="Unassembled WGS sequence"/>
</dbReference>
<dbReference type="PROSITE" id="PS51109">
    <property type="entry name" value="G5"/>
    <property type="match status" value="1"/>
</dbReference>
<proteinExistence type="predicted"/>
<evidence type="ECO:0000313" key="5">
    <source>
        <dbReference type="EMBL" id="SDO96278.1"/>
    </source>
</evidence>